<reference evidence="3" key="1">
    <citation type="submission" date="2020-05" db="EMBL/GenBank/DDBJ databases">
        <title>Mycena genomes resolve the evolution of fungal bioluminescence.</title>
        <authorList>
            <person name="Tsai I.J."/>
        </authorList>
    </citation>
    <scope>NUCLEOTIDE SEQUENCE</scope>
    <source>
        <strain evidence="3">160909Yilan</strain>
    </source>
</reference>
<organism evidence="3 4">
    <name type="scientific">Mycena sanguinolenta</name>
    <dbReference type="NCBI Taxonomy" id="230812"/>
    <lineage>
        <taxon>Eukaryota</taxon>
        <taxon>Fungi</taxon>
        <taxon>Dikarya</taxon>
        <taxon>Basidiomycota</taxon>
        <taxon>Agaricomycotina</taxon>
        <taxon>Agaricomycetes</taxon>
        <taxon>Agaricomycetidae</taxon>
        <taxon>Agaricales</taxon>
        <taxon>Marasmiineae</taxon>
        <taxon>Mycenaceae</taxon>
        <taxon>Mycena</taxon>
    </lineage>
</organism>
<accession>A0A8H7DFE0</accession>
<feature type="region of interest" description="Disordered" evidence="1">
    <location>
        <begin position="250"/>
        <end position="301"/>
    </location>
</feature>
<name>A0A8H7DFE0_9AGAR</name>
<evidence type="ECO:0000256" key="2">
    <source>
        <dbReference type="SAM" id="Phobius"/>
    </source>
</evidence>
<keyword evidence="2" id="KW-1133">Transmembrane helix</keyword>
<dbReference type="EMBL" id="JACAZH010000004">
    <property type="protein sequence ID" value="KAF7370198.1"/>
    <property type="molecule type" value="Genomic_DNA"/>
</dbReference>
<comment type="caution">
    <text evidence="3">The sequence shown here is derived from an EMBL/GenBank/DDBJ whole genome shotgun (WGS) entry which is preliminary data.</text>
</comment>
<dbReference type="Proteomes" id="UP000623467">
    <property type="component" value="Unassembled WGS sequence"/>
</dbReference>
<feature type="compositionally biased region" description="Low complexity" evidence="1">
    <location>
        <begin position="77"/>
        <end position="94"/>
    </location>
</feature>
<evidence type="ECO:0000256" key="1">
    <source>
        <dbReference type="SAM" id="MobiDB-lite"/>
    </source>
</evidence>
<dbReference type="OrthoDB" id="3065363at2759"/>
<protein>
    <submittedName>
        <fullName evidence="3">Uncharacterized protein</fullName>
    </submittedName>
</protein>
<sequence>MFRPRMITTACGPDSPQGLPTALRPWWQATGNSLICVAHETIISLPPSLYTFLPSGKSEFPVFGFTVDMTEIPGPPSSSTSPPGGLPSLSSPTTVPPVTATVLLTAKQTFTHSDTTTDSSSPSIFTSAADPSTSDTVVSSMDETSPATSSIAVVATGSGPQSPPSSSVSSPATSLPTTAGAASHNNPKTARIVAGVLVPLVVIALGIAAFIIYKRRRRAHDRREWERTHEEIADAVRQVGAATPVAILAAGPPAWGDAKPVPDGDSRAPPMDISGGTPPGSLGHPNGSDHGLLSHSRESSA</sequence>
<evidence type="ECO:0000313" key="4">
    <source>
        <dbReference type="Proteomes" id="UP000623467"/>
    </source>
</evidence>
<feature type="compositionally biased region" description="Low complexity" evidence="1">
    <location>
        <begin position="111"/>
        <end position="127"/>
    </location>
</feature>
<feature type="region of interest" description="Disordered" evidence="1">
    <location>
        <begin position="111"/>
        <end position="185"/>
    </location>
</feature>
<dbReference type="AlphaFoldDB" id="A0A8H7DFE0"/>
<feature type="transmembrane region" description="Helical" evidence="2">
    <location>
        <begin position="192"/>
        <end position="213"/>
    </location>
</feature>
<feature type="compositionally biased region" description="Low complexity" evidence="1">
    <location>
        <begin position="155"/>
        <end position="183"/>
    </location>
</feature>
<gene>
    <name evidence="3" type="ORF">MSAN_00650500</name>
</gene>
<keyword evidence="4" id="KW-1185">Reference proteome</keyword>
<feature type="region of interest" description="Disordered" evidence="1">
    <location>
        <begin position="73"/>
        <end position="94"/>
    </location>
</feature>
<proteinExistence type="predicted"/>
<keyword evidence="2" id="KW-0472">Membrane</keyword>
<keyword evidence="2" id="KW-0812">Transmembrane</keyword>
<feature type="compositionally biased region" description="Polar residues" evidence="1">
    <location>
        <begin position="129"/>
        <end position="151"/>
    </location>
</feature>
<evidence type="ECO:0000313" key="3">
    <source>
        <dbReference type="EMBL" id="KAF7370198.1"/>
    </source>
</evidence>